<proteinExistence type="predicted"/>
<protein>
    <submittedName>
        <fullName evidence="1">Uncharacterized protein</fullName>
    </submittedName>
</protein>
<dbReference type="EMBL" id="LR721777">
    <property type="protein sequence ID" value="VVV74105.1"/>
    <property type="molecule type" value="Genomic_DNA"/>
</dbReference>
<evidence type="ECO:0000313" key="1">
    <source>
        <dbReference type="EMBL" id="VVV74105.1"/>
    </source>
</evidence>
<gene>
    <name evidence="1" type="ORF">NYM_LOCUS7630</name>
</gene>
<organism evidence="1">
    <name type="scientific">Nymphaea colorata</name>
    <name type="common">pocket water lily</name>
    <dbReference type="NCBI Taxonomy" id="210225"/>
    <lineage>
        <taxon>Eukaryota</taxon>
        <taxon>Viridiplantae</taxon>
        <taxon>Streptophyta</taxon>
        <taxon>Embryophyta</taxon>
        <taxon>Tracheophyta</taxon>
        <taxon>Spermatophyta</taxon>
        <taxon>Magnoliopsida</taxon>
        <taxon>Nymphaeales</taxon>
        <taxon>Nymphaeaceae</taxon>
        <taxon>Nymphaea</taxon>
    </lineage>
</organism>
<sequence>MFRIMIHID</sequence>
<accession>A0A5K0Y8X8</accession>
<reference evidence="1" key="1">
    <citation type="submission" date="2019-09" db="EMBL/GenBank/DDBJ databases">
        <authorList>
            <person name="Zhang L."/>
        </authorList>
    </citation>
    <scope>NUCLEOTIDE SEQUENCE</scope>
</reference>
<name>A0A5K0Y8X8_9MAGN</name>